<keyword evidence="10" id="KW-1185">Reference proteome</keyword>
<dbReference type="Proteomes" id="UP000887116">
    <property type="component" value="Unassembled WGS sequence"/>
</dbReference>
<keyword evidence="7" id="KW-0862">Zinc</keyword>
<keyword evidence="5" id="KW-0863">Zinc-finger</keyword>
<reference evidence="9" key="1">
    <citation type="submission" date="2020-07" db="EMBL/GenBank/DDBJ databases">
        <title>Multicomponent nature underlies the extraordinary mechanical properties of spider dragline silk.</title>
        <authorList>
            <person name="Kono N."/>
            <person name="Nakamura H."/>
            <person name="Mori M."/>
            <person name="Yoshida Y."/>
            <person name="Ohtoshi R."/>
            <person name="Malay A.D."/>
            <person name="Moran D.A.P."/>
            <person name="Tomita M."/>
            <person name="Numata K."/>
            <person name="Arakawa K."/>
        </authorList>
    </citation>
    <scope>NUCLEOTIDE SEQUENCE</scope>
</reference>
<accession>A0A8X6KST1</accession>
<evidence type="ECO:0000256" key="2">
    <source>
        <dbReference type="ARBA" id="ARBA00012483"/>
    </source>
</evidence>
<dbReference type="EMBL" id="BMAO01022705">
    <property type="protein sequence ID" value="GFQ83764.1"/>
    <property type="molecule type" value="Genomic_DNA"/>
</dbReference>
<dbReference type="GO" id="GO:0008270">
    <property type="term" value="F:zinc ion binding"/>
    <property type="evidence" value="ECO:0007669"/>
    <property type="project" value="UniProtKB-KW"/>
</dbReference>
<dbReference type="Pfam" id="PF14369">
    <property type="entry name" value="Zn_ribbon_19"/>
    <property type="match status" value="1"/>
</dbReference>
<evidence type="ECO:0000313" key="9">
    <source>
        <dbReference type="EMBL" id="GFQ83764.1"/>
    </source>
</evidence>
<dbReference type="GO" id="GO:0061630">
    <property type="term" value="F:ubiquitin protein ligase activity"/>
    <property type="evidence" value="ECO:0007669"/>
    <property type="project" value="UniProtKB-EC"/>
</dbReference>
<organism evidence="9 10">
    <name type="scientific">Trichonephila clavata</name>
    <name type="common">Joro spider</name>
    <name type="synonym">Nephila clavata</name>
    <dbReference type="NCBI Taxonomy" id="2740835"/>
    <lineage>
        <taxon>Eukaryota</taxon>
        <taxon>Metazoa</taxon>
        <taxon>Ecdysozoa</taxon>
        <taxon>Arthropoda</taxon>
        <taxon>Chelicerata</taxon>
        <taxon>Arachnida</taxon>
        <taxon>Araneae</taxon>
        <taxon>Araneomorphae</taxon>
        <taxon>Entelegynae</taxon>
        <taxon>Araneoidea</taxon>
        <taxon>Nephilidae</taxon>
        <taxon>Trichonephila</taxon>
    </lineage>
</organism>
<evidence type="ECO:0000256" key="6">
    <source>
        <dbReference type="ARBA" id="ARBA00022786"/>
    </source>
</evidence>
<dbReference type="AlphaFoldDB" id="A0A8X6KST1"/>
<evidence type="ECO:0000256" key="7">
    <source>
        <dbReference type="ARBA" id="ARBA00022833"/>
    </source>
</evidence>
<keyword evidence="3" id="KW-0808">Transferase</keyword>
<gene>
    <name evidence="9" type="primary">AVEN_60571_1</name>
    <name evidence="9" type="ORF">TNCT_547241</name>
</gene>
<keyword evidence="6" id="KW-0833">Ubl conjugation pathway</keyword>
<comment type="caution">
    <text evidence="9">The sequence shown here is derived from an EMBL/GenBank/DDBJ whole genome shotgun (WGS) entry which is preliminary data.</text>
</comment>
<keyword evidence="4" id="KW-0479">Metal-binding</keyword>
<comment type="catalytic activity">
    <reaction evidence="1">
        <text>S-ubiquitinyl-[E2 ubiquitin-conjugating enzyme]-L-cysteine + [acceptor protein]-L-lysine = [E2 ubiquitin-conjugating enzyme]-L-cysteine + N(6)-ubiquitinyl-[acceptor protein]-L-lysine.</text>
        <dbReference type="EC" id="2.3.2.27"/>
    </reaction>
</comment>
<dbReference type="InterPro" id="IPR039525">
    <property type="entry name" value="RNF126-like_zinc-ribbon"/>
</dbReference>
<evidence type="ECO:0000313" key="10">
    <source>
        <dbReference type="Proteomes" id="UP000887116"/>
    </source>
</evidence>
<dbReference type="EC" id="2.3.2.27" evidence="2"/>
<protein>
    <recommendedName>
        <fullName evidence="2">RING-type E3 ubiquitin transferase</fullName>
        <ecNumber evidence="2">2.3.2.27</ecNumber>
    </recommendedName>
</protein>
<evidence type="ECO:0000256" key="3">
    <source>
        <dbReference type="ARBA" id="ARBA00022679"/>
    </source>
</evidence>
<name>A0A8X6KST1_TRICU</name>
<proteinExistence type="predicted"/>
<evidence type="ECO:0000256" key="4">
    <source>
        <dbReference type="ARBA" id="ARBA00022723"/>
    </source>
</evidence>
<sequence>MAEAAVESPAAQFFCHKCSVEISPVLPDYTCPRCQGGFIEEVARAAVEPSGESEEDIYGNTIDNMKMLMP</sequence>
<dbReference type="OrthoDB" id="8062037at2759"/>
<evidence type="ECO:0000256" key="5">
    <source>
        <dbReference type="ARBA" id="ARBA00022771"/>
    </source>
</evidence>
<feature type="domain" description="E3 ubiquitin-protein ligase RNF126-like zinc-ribbon" evidence="8">
    <location>
        <begin position="12"/>
        <end position="42"/>
    </location>
</feature>
<evidence type="ECO:0000256" key="1">
    <source>
        <dbReference type="ARBA" id="ARBA00000900"/>
    </source>
</evidence>
<evidence type="ECO:0000259" key="8">
    <source>
        <dbReference type="Pfam" id="PF14369"/>
    </source>
</evidence>